<keyword evidence="3" id="KW-1185">Reference proteome</keyword>
<comment type="caution">
    <text evidence="2">The sequence shown here is derived from an EMBL/GenBank/DDBJ whole genome shotgun (WGS) entry which is preliminary data.</text>
</comment>
<keyword evidence="1" id="KW-1133">Transmembrane helix</keyword>
<reference evidence="2 3" key="1">
    <citation type="submission" date="2024-12" db="EMBL/GenBank/DDBJ databases">
        <title>The unique morphological basis and parallel evolutionary history of personate flowers in Penstemon.</title>
        <authorList>
            <person name="Depatie T.H."/>
            <person name="Wessinger C.A."/>
        </authorList>
    </citation>
    <scope>NUCLEOTIDE SEQUENCE [LARGE SCALE GENOMIC DNA]</scope>
    <source>
        <strain evidence="2">WTNN_2</strain>
        <tissue evidence="2">Leaf</tissue>
    </source>
</reference>
<dbReference type="AlphaFoldDB" id="A0ABD3SYK6"/>
<gene>
    <name evidence="2" type="ORF">ACJIZ3_018223</name>
</gene>
<dbReference type="EMBL" id="JBJXBP010000005">
    <property type="protein sequence ID" value="KAL3829421.1"/>
    <property type="molecule type" value="Genomic_DNA"/>
</dbReference>
<accession>A0ABD3SYK6</accession>
<keyword evidence="1" id="KW-0812">Transmembrane</keyword>
<dbReference type="Proteomes" id="UP001634393">
    <property type="component" value="Unassembled WGS sequence"/>
</dbReference>
<feature type="transmembrane region" description="Helical" evidence="1">
    <location>
        <begin position="29"/>
        <end position="50"/>
    </location>
</feature>
<name>A0ABD3SYK6_9LAMI</name>
<organism evidence="2 3">
    <name type="scientific">Penstemon smallii</name>
    <dbReference type="NCBI Taxonomy" id="265156"/>
    <lineage>
        <taxon>Eukaryota</taxon>
        <taxon>Viridiplantae</taxon>
        <taxon>Streptophyta</taxon>
        <taxon>Embryophyta</taxon>
        <taxon>Tracheophyta</taxon>
        <taxon>Spermatophyta</taxon>
        <taxon>Magnoliopsida</taxon>
        <taxon>eudicotyledons</taxon>
        <taxon>Gunneridae</taxon>
        <taxon>Pentapetalae</taxon>
        <taxon>asterids</taxon>
        <taxon>lamiids</taxon>
        <taxon>Lamiales</taxon>
        <taxon>Plantaginaceae</taxon>
        <taxon>Cheloneae</taxon>
        <taxon>Penstemon</taxon>
    </lineage>
</organism>
<sequence length="110" mass="13025">MKETIKLSGTISTNYIKLKKFKTNLRKTLFFFVSLFLLGQWLLKSCNFFFRQFFFSSLCSKLLTESKKRYLFSIFLVNAIKYFQQPFSYHGKIRESRSAPGKIQLHNGLT</sequence>
<evidence type="ECO:0000313" key="2">
    <source>
        <dbReference type="EMBL" id="KAL3829421.1"/>
    </source>
</evidence>
<proteinExistence type="predicted"/>
<evidence type="ECO:0000313" key="3">
    <source>
        <dbReference type="Proteomes" id="UP001634393"/>
    </source>
</evidence>
<protein>
    <submittedName>
        <fullName evidence="2">Uncharacterized protein</fullName>
    </submittedName>
</protein>
<evidence type="ECO:0000256" key="1">
    <source>
        <dbReference type="SAM" id="Phobius"/>
    </source>
</evidence>
<keyword evidence="1" id="KW-0472">Membrane</keyword>